<evidence type="ECO:0000256" key="4">
    <source>
        <dbReference type="ARBA" id="ARBA00022801"/>
    </source>
</evidence>
<comment type="miscellaneous">
    <text evidence="11">In the RecBCD complex, RecB has a slow 3'-5' helicase, an exonuclease activity and loads RecA onto ssDNA, RecD has a fast 5'-3' helicase activity, while RecC stimulates the ATPase and processivity of the RecB helicase and contributes to recognition of the Chi site.</text>
</comment>
<reference evidence="15" key="1">
    <citation type="journal article" date="2018" name="Front. Microbiol.">
        <title>Genome-Based Analysis Reveals the Taxonomy and Diversity of the Family Idiomarinaceae.</title>
        <authorList>
            <person name="Liu Y."/>
            <person name="Lai Q."/>
            <person name="Shao Z."/>
        </authorList>
    </citation>
    <scope>NUCLEOTIDE SEQUENCE [LARGE SCALE GENOMIC DNA]</scope>
    <source>
        <strain evidence="15">PIM1</strain>
    </source>
</reference>
<dbReference type="GO" id="GO:0017116">
    <property type="term" value="F:single-stranded DNA helicase activity"/>
    <property type="evidence" value="ECO:0007669"/>
    <property type="project" value="TreeGrafter"/>
</dbReference>
<name>A0A432YED3_9GAMM</name>
<evidence type="ECO:0000256" key="2">
    <source>
        <dbReference type="ARBA" id="ARBA00022741"/>
    </source>
</evidence>
<dbReference type="InterPro" id="IPR041851">
    <property type="entry name" value="RecD_N_sf"/>
</dbReference>
<evidence type="ECO:0000313" key="14">
    <source>
        <dbReference type="EMBL" id="RUO59299.1"/>
    </source>
</evidence>
<dbReference type="GO" id="GO:0000724">
    <property type="term" value="P:double-strand break repair via homologous recombination"/>
    <property type="evidence" value="ECO:0007669"/>
    <property type="project" value="UniProtKB-UniRule"/>
</dbReference>
<comment type="caution">
    <text evidence="14">The sequence shown here is derived from an EMBL/GenBank/DDBJ whole genome shotgun (WGS) entry which is preliminary data.</text>
</comment>
<dbReference type="EC" id="5.6.2.3" evidence="11"/>
<evidence type="ECO:0000256" key="9">
    <source>
        <dbReference type="ARBA" id="ARBA00023204"/>
    </source>
</evidence>
<keyword evidence="3 11" id="KW-0227">DNA damage</keyword>
<keyword evidence="1 11" id="KW-0540">Nuclease</keyword>
<feature type="domain" description="UvrD-like helicase C-terminal" evidence="12">
    <location>
        <begin position="573"/>
        <end position="619"/>
    </location>
</feature>
<dbReference type="GO" id="GO:0003677">
    <property type="term" value="F:DNA binding"/>
    <property type="evidence" value="ECO:0007669"/>
    <property type="project" value="UniProtKB-UniRule"/>
</dbReference>
<comment type="subunit">
    <text evidence="11">Heterotrimer of RecB, RecC and RecD. All subunits contribute to DNA-binding.</text>
</comment>
<dbReference type="PANTHER" id="PTHR43788:SF6">
    <property type="entry name" value="DNA HELICASE B"/>
    <property type="match status" value="1"/>
</dbReference>
<evidence type="ECO:0000259" key="12">
    <source>
        <dbReference type="Pfam" id="PF13538"/>
    </source>
</evidence>
<comment type="function">
    <text evidence="11">A helicase/nuclease that prepares dsDNA breaks (DSB) for recombinational DNA repair. Binds to DSBs and unwinds DNA via a highly rapid and processive ATP-dependent bidirectional helicase activity. Unwinds dsDNA until it encounters a Chi (crossover hotspot instigator) sequence from the 3' direction. Cuts ssDNA a few nucleotides 3' to the Chi site. The properties and activities of the enzyme are changed at Chi. The Chi-altered holoenzyme produces a long 3'-ssDNA overhang and facilitates RecA-binding to the ssDNA for homologous DNA recombination and repair. Holoenzyme degrades any linearized DNA that is unable to undergo homologous recombination. In the holoenzyme this subunit has ssDNA-dependent ATPase and 5'-3' helicase activity. When added to pre-assembled RecBC greatly stimulates nuclease activity and augments holoenzyme processivity. Negatively regulates the RecA-loading ability of RecBCD.</text>
</comment>
<keyword evidence="15" id="KW-1185">Reference proteome</keyword>
<dbReference type="CDD" id="cd17933">
    <property type="entry name" value="DEXSc_RecD-like"/>
    <property type="match status" value="1"/>
</dbReference>
<evidence type="ECO:0000256" key="5">
    <source>
        <dbReference type="ARBA" id="ARBA00022806"/>
    </source>
</evidence>
<dbReference type="Gene3D" id="3.40.50.300">
    <property type="entry name" value="P-loop containing nucleotide triphosphate hydrolases"/>
    <property type="match status" value="3"/>
</dbReference>
<gene>
    <name evidence="11 14" type="primary">recD</name>
    <name evidence="14" type="ORF">CWI76_09715</name>
</gene>
<dbReference type="InterPro" id="IPR006344">
    <property type="entry name" value="RecD"/>
</dbReference>
<feature type="binding site" evidence="11">
    <location>
        <begin position="190"/>
        <end position="197"/>
    </location>
    <ligand>
        <name>ATP</name>
        <dbReference type="ChEBI" id="CHEBI:30616"/>
    </ligand>
</feature>
<keyword evidence="6 11" id="KW-0269">Exonuclease</keyword>
<dbReference type="CDD" id="cd18809">
    <property type="entry name" value="SF1_C_RecD"/>
    <property type="match status" value="1"/>
</dbReference>
<dbReference type="RefSeq" id="WP_126760145.1">
    <property type="nucleotide sequence ID" value="NZ_PIPZ01000003.1"/>
</dbReference>
<evidence type="ECO:0000256" key="11">
    <source>
        <dbReference type="HAMAP-Rule" id="MF_01487"/>
    </source>
</evidence>
<dbReference type="InterPro" id="IPR027785">
    <property type="entry name" value="UvrD-like_helicase_C"/>
</dbReference>
<dbReference type="GO" id="GO:0005524">
    <property type="term" value="F:ATP binding"/>
    <property type="evidence" value="ECO:0007669"/>
    <property type="project" value="UniProtKB-UniRule"/>
</dbReference>
<dbReference type="EMBL" id="PIPZ01000003">
    <property type="protein sequence ID" value="RUO59299.1"/>
    <property type="molecule type" value="Genomic_DNA"/>
</dbReference>
<keyword evidence="7 11" id="KW-0067">ATP-binding</keyword>
<dbReference type="GO" id="GO:0009338">
    <property type="term" value="C:exodeoxyribonuclease V complex"/>
    <property type="evidence" value="ECO:0007669"/>
    <property type="project" value="InterPro"/>
</dbReference>
<evidence type="ECO:0000256" key="7">
    <source>
        <dbReference type="ARBA" id="ARBA00022840"/>
    </source>
</evidence>
<keyword evidence="4 11" id="KW-0378">Hydrolase</keyword>
<dbReference type="Pfam" id="PF13538">
    <property type="entry name" value="UvrD_C_2"/>
    <property type="match status" value="1"/>
</dbReference>
<evidence type="ECO:0000256" key="3">
    <source>
        <dbReference type="ARBA" id="ARBA00022763"/>
    </source>
</evidence>
<dbReference type="Pfam" id="PF21185">
    <property type="entry name" value="RecD_N"/>
    <property type="match status" value="1"/>
</dbReference>
<dbReference type="InterPro" id="IPR050534">
    <property type="entry name" value="Coronavir_polyprotein_1ab"/>
</dbReference>
<dbReference type="OrthoDB" id="9803432at2"/>
<keyword evidence="5 11" id="KW-0347">Helicase</keyword>
<dbReference type="AlphaFoldDB" id="A0A432YED3"/>
<dbReference type="GO" id="GO:0016887">
    <property type="term" value="F:ATP hydrolysis activity"/>
    <property type="evidence" value="ECO:0007669"/>
    <property type="project" value="RHEA"/>
</dbReference>
<keyword evidence="10 11" id="KW-0413">Isomerase</keyword>
<dbReference type="GO" id="GO:0008854">
    <property type="term" value="F:exodeoxyribonuclease V activity"/>
    <property type="evidence" value="ECO:0007669"/>
    <property type="project" value="InterPro"/>
</dbReference>
<evidence type="ECO:0000256" key="8">
    <source>
        <dbReference type="ARBA" id="ARBA00023125"/>
    </source>
</evidence>
<proteinExistence type="inferred from homology"/>
<keyword evidence="8 11" id="KW-0238">DNA-binding</keyword>
<evidence type="ECO:0000256" key="1">
    <source>
        <dbReference type="ARBA" id="ARBA00022722"/>
    </source>
</evidence>
<dbReference type="Gene3D" id="1.10.10.1020">
    <property type="entry name" value="RecBCD complex, subunit RecD, N-terminal domain"/>
    <property type="match status" value="1"/>
</dbReference>
<evidence type="ECO:0000256" key="6">
    <source>
        <dbReference type="ARBA" id="ARBA00022839"/>
    </source>
</evidence>
<dbReference type="PANTHER" id="PTHR43788">
    <property type="entry name" value="DNA2/NAM7 HELICASE FAMILY MEMBER"/>
    <property type="match status" value="1"/>
</dbReference>
<dbReference type="GO" id="GO:0043139">
    <property type="term" value="F:5'-3' DNA helicase activity"/>
    <property type="evidence" value="ECO:0007669"/>
    <property type="project" value="UniProtKB-UniRule"/>
</dbReference>
<dbReference type="InterPro" id="IPR027417">
    <property type="entry name" value="P-loop_NTPase"/>
</dbReference>
<evidence type="ECO:0000259" key="13">
    <source>
        <dbReference type="Pfam" id="PF21185"/>
    </source>
</evidence>
<dbReference type="HAMAP" id="MF_01487">
    <property type="entry name" value="RecD"/>
    <property type="match status" value="1"/>
</dbReference>
<keyword evidence="9 11" id="KW-0234">DNA repair</keyword>
<dbReference type="Proteomes" id="UP000288127">
    <property type="component" value="Unassembled WGS sequence"/>
</dbReference>
<dbReference type="Pfam" id="PF13245">
    <property type="entry name" value="AAA_19"/>
    <property type="match status" value="1"/>
</dbReference>
<organism evidence="14 15">
    <name type="scientific">Pseudidiomarina marina</name>
    <dbReference type="NCBI Taxonomy" id="502366"/>
    <lineage>
        <taxon>Bacteria</taxon>
        <taxon>Pseudomonadati</taxon>
        <taxon>Pseudomonadota</taxon>
        <taxon>Gammaproteobacteria</taxon>
        <taxon>Alteromonadales</taxon>
        <taxon>Idiomarinaceae</taxon>
        <taxon>Pseudidiomarina</taxon>
    </lineage>
</organism>
<dbReference type="SUPFAM" id="SSF52540">
    <property type="entry name" value="P-loop containing nucleoside triphosphate hydrolases"/>
    <property type="match status" value="2"/>
</dbReference>
<feature type="domain" description="RecBCD enzyme subunit RecD N-terminal" evidence="13">
    <location>
        <begin position="10"/>
        <end position="126"/>
    </location>
</feature>
<evidence type="ECO:0000256" key="10">
    <source>
        <dbReference type="ARBA" id="ARBA00023235"/>
    </source>
</evidence>
<evidence type="ECO:0000313" key="15">
    <source>
        <dbReference type="Proteomes" id="UP000288127"/>
    </source>
</evidence>
<comment type="similarity">
    <text evidence="11">Belongs to the RecD family.</text>
</comment>
<keyword evidence="2 11" id="KW-0547">Nucleotide-binding</keyword>
<comment type="catalytic activity">
    <reaction evidence="11">
        <text>ATP + H2O = ADP + phosphate + H(+)</text>
        <dbReference type="Rhea" id="RHEA:13065"/>
        <dbReference type="ChEBI" id="CHEBI:15377"/>
        <dbReference type="ChEBI" id="CHEBI:15378"/>
        <dbReference type="ChEBI" id="CHEBI:30616"/>
        <dbReference type="ChEBI" id="CHEBI:43474"/>
        <dbReference type="ChEBI" id="CHEBI:456216"/>
        <dbReference type="EC" id="5.6.2.3"/>
    </reaction>
</comment>
<dbReference type="NCBIfam" id="TIGR01447">
    <property type="entry name" value="recD"/>
    <property type="match status" value="1"/>
</dbReference>
<dbReference type="InterPro" id="IPR049550">
    <property type="entry name" value="RecD_N"/>
</dbReference>
<protein>
    <recommendedName>
        <fullName evidence="11">RecBCD enzyme subunit RecD</fullName>
        <ecNumber evidence="11">5.6.2.3</ecNumber>
    </recommendedName>
    <alternativeName>
        <fullName evidence="11">DNA 5'-3' helicase subunit RecD</fullName>
    </alternativeName>
    <alternativeName>
        <fullName evidence="11">Exonuclease V subunit RecD</fullName>
        <shortName evidence="11">ExoV subunit RecD</shortName>
    </alternativeName>
    <alternativeName>
        <fullName evidence="11">Helicase/nuclease RecBCD subunit RecD</fullName>
    </alternativeName>
</protein>
<sequence>MLAQLQLWYQHGWIRAIDLSLAQQLAQQLDDDQATVVLLAALVSYQLGRGHPCLDLAQLYAAPEQTLGLPPEHASVESLQVCQMPHQVLANVSAGMSLQNALEVLLCSPAVKPENSPLVLQQQRLYLRRYFCYEQQIKTDLAARMASLQQVNPKHLKQVLDELFGQQQTISWQRTACAMAMRSLFTIVTGGPGTGKTYTVVRLLATLQKLRGQSEPLRIRLAAPTGKAAARMSESIGNELLTLASIDDVKADIPTEAVTLHRLLGTLPNSRGFRHNKDNPLHTDVVIIDEASMVDIEMMAAVVQALPSHARLILLGDKDQLASVEAGAILGQLCEQAEHGHYTPELTNWLNATADVALPADKTDADGENWPYLQHTTMFHESRRFDPNKGIGKLADEVNRQQRTWLEKWLRDSDAMAAAQAEFDNIRMRAVSRPNHQSVQQMVEEGYAPLLTLIQARPESSSAAETDVWAADILKQLEQFQILTAVREGEWGMHQFNQRISYWLFGDLAADHGWFEGRPVMVTHNDYSLDLRNGDIGIVLRRQPNEPLRVAFATTEGNIRWLLPSRLTQVDTAFAMTIHKSQGSEFTHTVMVLPEHDVPILTKELLYTGITRAKEQFTLLCANPQLVLKAVERRIQRSGGLADG</sequence>
<accession>A0A432YED3</accession>